<keyword evidence="18" id="KW-1185">Reference proteome</keyword>
<dbReference type="EMBL" id="CAEFZW010000002">
    <property type="protein sequence ID" value="CAB4253090.1"/>
    <property type="molecule type" value="Genomic_DNA"/>
</dbReference>
<keyword evidence="7" id="KW-0648">Protein biosynthesis</keyword>
<dbReference type="NCBIfam" id="TIGR00469">
    <property type="entry name" value="pheS_mito"/>
    <property type="match status" value="1"/>
</dbReference>
<reference evidence="17 18" key="1">
    <citation type="submission" date="2020-05" db="EMBL/GenBank/DDBJ databases">
        <authorList>
            <person name="Casaregola S."/>
            <person name="Devillers H."/>
            <person name="Grondin C."/>
        </authorList>
    </citation>
    <scope>NUCLEOTIDE SEQUENCE [LARGE SCALE GENOMIC DNA]</scope>
    <source>
        <strain evidence="17 18">CLIB 1767</strain>
    </source>
</reference>
<dbReference type="InterPro" id="IPR036690">
    <property type="entry name" value="Fdx_antiC-bd_sf"/>
</dbReference>
<dbReference type="Pfam" id="PF01409">
    <property type="entry name" value="tRNA-synt_2d"/>
    <property type="match status" value="2"/>
</dbReference>
<dbReference type="SUPFAM" id="SSF54991">
    <property type="entry name" value="Anticodon-binding domain of PheRS"/>
    <property type="match status" value="1"/>
</dbReference>
<dbReference type="InterPro" id="IPR002319">
    <property type="entry name" value="Phenylalanyl-tRNA_Synthase"/>
</dbReference>
<evidence type="ECO:0000256" key="5">
    <source>
        <dbReference type="ARBA" id="ARBA00022741"/>
    </source>
</evidence>
<evidence type="ECO:0000256" key="9">
    <source>
        <dbReference type="ARBA" id="ARBA00023128"/>
    </source>
</evidence>
<evidence type="ECO:0000256" key="8">
    <source>
        <dbReference type="ARBA" id="ARBA00022946"/>
    </source>
</evidence>
<dbReference type="Gene3D" id="3.30.930.10">
    <property type="entry name" value="Bira Bifunctional Protein, Domain 2"/>
    <property type="match status" value="1"/>
</dbReference>
<feature type="domain" description="FDX-ACB" evidence="16">
    <location>
        <begin position="365"/>
        <end position="462"/>
    </location>
</feature>
<evidence type="ECO:0000256" key="2">
    <source>
        <dbReference type="ARBA" id="ARBA00008226"/>
    </source>
</evidence>
<dbReference type="Proteomes" id="UP000644660">
    <property type="component" value="Unassembled WGS sequence"/>
</dbReference>
<comment type="similarity">
    <text evidence="2">Belongs to the class-II aminoacyl-tRNA synthetase family.</text>
</comment>
<keyword evidence="5" id="KW-0547">Nucleotide-binding</keyword>
<keyword evidence="8" id="KW-0809">Transit peptide</keyword>
<dbReference type="AlphaFoldDB" id="A0A8H2ZG67"/>
<evidence type="ECO:0000256" key="6">
    <source>
        <dbReference type="ARBA" id="ARBA00022840"/>
    </source>
</evidence>
<comment type="catalytic activity">
    <reaction evidence="12">
        <text>tRNA(Phe) + L-phenylalanine + ATP = L-phenylalanyl-tRNA(Phe) + AMP + diphosphate + H(+)</text>
        <dbReference type="Rhea" id="RHEA:19413"/>
        <dbReference type="Rhea" id="RHEA-COMP:9668"/>
        <dbReference type="Rhea" id="RHEA-COMP:9699"/>
        <dbReference type="ChEBI" id="CHEBI:15378"/>
        <dbReference type="ChEBI" id="CHEBI:30616"/>
        <dbReference type="ChEBI" id="CHEBI:33019"/>
        <dbReference type="ChEBI" id="CHEBI:58095"/>
        <dbReference type="ChEBI" id="CHEBI:78442"/>
        <dbReference type="ChEBI" id="CHEBI:78531"/>
        <dbReference type="ChEBI" id="CHEBI:456215"/>
        <dbReference type="EC" id="6.1.1.20"/>
    </reaction>
</comment>
<sequence>MFSVSRLCALKTTPRLFLRCESTKADQLITINNKTYKSDPEFTNVTPSIIAHVNRSLHKKPNHPVNILRDLIEKKLSSVDNAFTTYNNFAPVVSTFENFDSLGFPADHPGRSKSDTYYVNDKTLLRTHTSAHEMECYNKIDLTGKPGFLISADVYRRDEIDKTHYPVFHQMEGCRIWKNRSIDEVKVDLKVLQKKLDEHEMNLIVEDQSLDNTPEKNPKQQYMTDQEVDLVSQHLKRSLELVISEVFNQKINSMKKEKKSVNIPNELKVRWVNAYFPWTAPSWEIEVWWNNDWLEICGCGIVQQQVLLNAGYKKDSTISWAFGLGLDRIAMLLFEIPDIRLLWSEDNRFINQFKDGQINTFKPYSKYPGTTRDVAFWLPDSSEVSTEIHENDLMEIVRNAAGSLVESVKLIDRFQSTQTNKTSLCYRINYQSMDRNITNDEVNEIQKQVEAELIDKFHVSLR</sequence>
<keyword evidence="9" id="KW-0496">Mitochondrion</keyword>
<dbReference type="FunFam" id="3.30.930.10:FF:000053">
    <property type="entry name" value="Phenylalanyl-tRNA synthetase mitochondrial"/>
    <property type="match status" value="1"/>
</dbReference>
<dbReference type="PANTHER" id="PTHR11538">
    <property type="entry name" value="PHENYLALANYL-TRNA SYNTHETASE"/>
    <property type="match status" value="1"/>
</dbReference>
<name>A0A8H2ZG67_9SACH</name>
<organism evidence="17 18">
    <name type="scientific">Maudiozyma barnettii</name>
    <dbReference type="NCBI Taxonomy" id="61262"/>
    <lineage>
        <taxon>Eukaryota</taxon>
        <taxon>Fungi</taxon>
        <taxon>Dikarya</taxon>
        <taxon>Ascomycota</taxon>
        <taxon>Saccharomycotina</taxon>
        <taxon>Saccharomycetes</taxon>
        <taxon>Saccharomycetales</taxon>
        <taxon>Saccharomycetaceae</taxon>
        <taxon>Maudiozyma</taxon>
    </lineage>
</organism>
<dbReference type="Pfam" id="PF03147">
    <property type="entry name" value="FDX-ACB"/>
    <property type="match status" value="1"/>
</dbReference>
<dbReference type="InterPro" id="IPR045864">
    <property type="entry name" value="aa-tRNA-synth_II/BPL/LPL"/>
</dbReference>
<evidence type="ECO:0000259" key="15">
    <source>
        <dbReference type="PROSITE" id="PS50862"/>
    </source>
</evidence>
<evidence type="ECO:0000256" key="12">
    <source>
        <dbReference type="ARBA" id="ARBA00049255"/>
    </source>
</evidence>
<dbReference type="Gene3D" id="3.30.70.380">
    <property type="entry name" value="Ferrodoxin-fold anticodon-binding domain"/>
    <property type="match status" value="1"/>
</dbReference>
<dbReference type="FunFam" id="3.30.70.380:FF:000002">
    <property type="entry name" value="phenylalanine--tRNA ligase, mitochondrial"/>
    <property type="match status" value="1"/>
</dbReference>
<evidence type="ECO:0000256" key="1">
    <source>
        <dbReference type="ARBA" id="ARBA00004305"/>
    </source>
</evidence>
<dbReference type="SMART" id="SM00896">
    <property type="entry name" value="FDX-ACB"/>
    <property type="match status" value="1"/>
</dbReference>
<dbReference type="GO" id="GO:0005759">
    <property type="term" value="C:mitochondrial matrix"/>
    <property type="evidence" value="ECO:0007669"/>
    <property type="project" value="UniProtKB-SubCell"/>
</dbReference>
<protein>
    <recommendedName>
        <fullName evidence="14">Phenylalanine--tRNA ligase, mitochondrial</fullName>
        <ecNumber evidence="3">6.1.1.20</ecNumber>
    </recommendedName>
    <alternativeName>
        <fullName evidence="11">Phenylalanyl-tRNA synthetase</fullName>
    </alternativeName>
</protein>
<gene>
    <name evidence="17" type="ORF">KABA2_02S11528</name>
</gene>
<dbReference type="SUPFAM" id="SSF55681">
    <property type="entry name" value="Class II aaRS and biotin synthetases"/>
    <property type="match status" value="1"/>
</dbReference>
<dbReference type="GO" id="GO:0006432">
    <property type="term" value="P:phenylalanyl-tRNA aminoacylation"/>
    <property type="evidence" value="ECO:0007669"/>
    <property type="project" value="InterPro"/>
</dbReference>
<dbReference type="EC" id="6.1.1.20" evidence="3"/>
<feature type="domain" description="Aminoacyl-transfer RNA synthetases class-II family profile" evidence="15">
    <location>
        <begin position="152"/>
        <end position="363"/>
    </location>
</feature>
<dbReference type="PROSITE" id="PS51447">
    <property type="entry name" value="FDX_ACB"/>
    <property type="match status" value="1"/>
</dbReference>
<dbReference type="GeneID" id="64856243"/>
<accession>A0A8H2ZG67</accession>
<dbReference type="GO" id="GO:0004826">
    <property type="term" value="F:phenylalanine-tRNA ligase activity"/>
    <property type="evidence" value="ECO:0007669"/>
    <property type="project" value="UniProtKB-EC"/>
</dbReference>
<keyword evidence="10 17" id="KW-0030">Aminoacyl-tRNA synthetase</keyword>
<comment type="caution">
    <text evidence="17">The sequence shown here is derived from an EMBL/GenBank/DDBJ whole genome shotgun (WGS) entry which is preliminary data.</text>
</comment>
<evidence type="ECO:0000313" key="17">
    <source>
        <dbReference type="EMBL" id="CAB4253090.1"/>
    </source>
</evidence>
<dbReference type="CDD" id="cd00496">
    <property type="entry name" value="PheRS_alpha_core"/>
    <property type="match status" value="1"/>
</dbReference>
<evidence type="ECO:0000256" key="13">
    <source>
        <dbReference type="ARBA" id="ARBA00057761"/>
    </source>
</evidence>
<dbReference type="PANTHER" id="PTHR11538:SF41">
    <property type="entry name" value="PHENYLALANINE--TRNA LIGASE, MITOCHONDRIAL"/>
    <property type="match status" value="1"/>
</dbReference>
<comment type="subcellular location">
    <subcellularLocation>
        <location evidence="1">Mitochondrion matrix</location>
    </subcellularLocation>
</comment>
<dbReference type="InterPro" id="IPR005121">
    <property type="entry name" value="Fdx_antiC-bd"/>
</dbReference>
<evidence type="ECO:0000256" key="10">
    <source>
        <dbReference type="ARBA" id="ARBA00023146"/>
    </source>
</evidence>
<dbReference type="RefSeq" id="XP_041405128.1">
    <property type="nucleotide sequence ID" value="XM_041549194.1"/>
</dbReference>
<dbReference type="OrthoDB" id="4457at2759"/>
<keyword evidence="6" id="KW-0067">ATP-binding</keyword>
<evidence type="ECO:0000256" key="3">
    <source>
        <dbReference type="ARBA" id="ARBA00012814"/>
    </source>
</evidence>
<evidence type="ECO:0000256" key="4">
    <source>
        <dbReference type="ARBA" id="ARBA00022598"/>
    </source>
</evidence>
<comment type="function">
    <text evidence="13">Is responsible for the charging of tRNA(Phe) with phenylalanine in mitochondrial translation.</text>
</comment>
<evidence type="ECO:0000313" key="18">
    <source>
        <dbReference type="Proteomes" id="UP000644660"/>
    </source>
</evidence>
<evidence type="ECO:0000259" key="16">
    <source>
        <dbReference type="PROSITE" id="PS51447"/>
    </source>
</evidence>
<dbReference type="GO" id="GO:0000049">
    <property type="term" value="F:tRNA binding"/>
    <property type="evidence" value="ECO:0007669"/>
    <property type="project" value="InterPro"/>
</dbReference>
<dbReference type="InterPro" id="IPR006195">
    <property type="entry name" value="aa-tRNA-synth_II"/>
</dbReference>
<proteinExistence type="inferred from homology"/>
<dbReference type="GO" id="GO:0005524">
    <property type="term" value="F:ATP binding"/>
    <property type="evidence" value="ECO:0007669"/>
    <property type="project" value="UniProtKB-KW"/>
</dbReference>
<evidence type="ECO:0000256" key="11">
    <source>
        <dbReference type="ARBA" id="ARBA00031194"/>
    </source>
</evidence>
<keyword evidence="4" id="KW-0436">Ligase</keyword>
<dbReference type="PROSITE" id="PS50862">
    <property type="entry name" value="AA_TRNA_LIGASE_II"/>
    <property type="match status" value="1"/>
</dbReference>
<evidence type="ECO:0000256" key="14">
    <source>
        <dbReference type="ARBA" id="ARBA00073229"/>
    </source>
</evidence>
<evidence type="ECO:0000256" key="7">
    <source>
        <dbReference type="ARBA" id="ARBA00022917"/>
    </source>
</evidence>
<dbReference type="InterPro" id="IPR004530">
    <property type="entry name" value="Phe-tRNA-synth_IIc_mito"/>
</dbReference>